<accession>A0ACD5Z3U2</accession>
<evidence type="ECO:0000313" key="2">
    <source>
        <dbReference type="Proteomes" id="UP001732700"/>
    </source>
</evidence>
<dbReference type="Proteomes" id="UP001732700">
    <property type="component" value="Chromosome 6A"/>
</dbReference>
<organism evidence="1 2">
    <name type="scientific">Avena sativa</name>
    <name type="common">Oat</name>
    <dbReference type="NCBI Taxonomy" id="4498"/>
    <lineage>
        <taxon>Eukaryota</taxon>
        <taxon>Viridiplantae</taxon>
        <taxon>Streptophyta</taxon>
        <taxon>Embryophyta</taxon>
        <taxon>Tracheophyta</taxon>
        <taxon>Spermatophyta</taxon>
        <taxon>Magnoliopsida</taxon>
        <taxon>Liliopsida</taxon>
        <taxon>Poales</taxon>
        <taxon>Poaceae</taxon>
        <taxon>BOP clade</taxon>
        <taxon>Pooideae</taxon>
        <taxon>Poodae</taxon>
        <taxon>Poeae</taxon>
        <taxon>Poeae Chloroplast Group 1 (Aveneae type)</taxon>
        <taxon>Aveninae</taxon>
        <taxon>Avena</taxon>
    </lineage>
</organism>
<dbReference type="EnsemblPlants" id="AVESA.00010b.r2.6AG1074130.1">
    <property type="protein sequence ID" value="AVESA.00010b.r2.6AG1074130.1.CDS"/>
    <property type="gene ID" value="AVESA.00010b.r2.6AG1074130"/>
</dbReference>
<protein>
    <submittedName>
        <fullName evidence="1">Uncharacterized protein</fullName>
    </submittedName>
</protein>
<evidence type="ECO:0000313" key="1">
    <source>
        <dbReference type="EnsemblPlants" id="AVESA.00010b.r2.6AG1074130.1.CDS"/>
    </source>
</evidence>
<name>A0ACD5Z3U2_AVESA</name>
<reference evidence="1" key="2">
    <citation type="submission" date="2025-09" db="UniProtKB">
        <authorList>
            <consortium name="EnsemblPlants"/>
        </authorList>
    </citation>
    <scope>IDENTIFICATION</scope>
</reference>
<reference evidence="1" key="1">
    <citation type="submission" date="2021-05" db="EMBL/GenBank/DDBJ databases">
        <authorList>
            <person name="Scholz U."/>
            <person name="Mascher M."/>
            <person name="Fiebig A."/>
        </authorList>
    </citation>
    <scope>NUCLEOTIDE SEQUENCE [LARGE SCALE GENOMIC DNA]</scope>
</reference>
<proteinExistence type="predicted"/>
<keyword evidence="2" id="KW-1185">Reference proteome</keyword>
<sequence>MDPATGAIGRLLPKLEDLLKNMGEEVASLRERLALIQSVLRDVDGMPMDQVNAPMKRWSREARDLSFDIEHVVDKFRARQLRARQLRANDATAGDTNKGIISKISYKMSIDKASRRFATEFRGLSDKLTELIKEQGKCADELRDRDDTDVGEPEPSVRRAGSLAGLHSRVEKLASILTDDGGTSSRQLKVASILGMPGAGKTTLANQVYKRLVPRFECSAWVTVSTMPDVKNVLRNMLSQITPQGDANFGLANIQETIDEIRKALKDKRYFILFDDICDNKAWEIIKYALVDVSNLSAVLMTSRKVSVARYACGIIYRLKSLSDISSEKLLTRRFISGSGDNCPPELANTPSRVIAKNRGKAPEGVDTVVGTSTGVHVPPRVGRTRGPYTLLQGPSVSTLPRHLKPCLMYLSMFQKGQEISTDRLVWGWIAEGFIPGDVEMTLREQGESYLSDLISRGFLVAIKIDAGGKARSCRLPDDEVHRSITSLSAEENSVTIVDGQQVTPLPTSVRRLSIQGNNPLSPQVPLSRVRSLVVSGDANTFHQETGGINLFPSLTEFEHLSVLDLGGCASLKNDHLKSIDSMLLLKYLVLGGDCITDIPRKIGSLVFLQTLDLRATRVKELPESIAWARKLECLLVNRHTKIPDVVGKMKSLQVLGDINISRGKLLDELGNLPALRVLRIVIWSWDGTYDKELFRYLGSLSSQKIQSLSIFICCSLDFLEKLDAEPTPNQHLQEFEIRHSTFVHLPKWISSLTKLSSLSIEVHKLSQPIIEMLGELDTLRSLFLTSKFAPEGNFRNGFKNLTSFRFVSSALGMIFVLGGMLNLERLHLSFQASLTKDLSQDFDFGLENLSSLKHIHVEIICFNASSGLVQDIKKAITRAIQRNRSGGAELVIDEVRTEDMEKNEDGKETQGCSPVEYFDLIKKFSSDQRQVIEEVGFGYLLKMKAVIIRHELCKRLAEAYDVQSEAFNIRGSMLQISIDDVGLLMGIPSEGKEIVEVPKMKNLVLLSSYKYKNGTISLDTLHDYLSNSKDNDENFIRRVLLYTIGMLLCPTAQRTVSTDYLNLLENVEQIKTVNWASLTLHHLKDSLKKYKTGKASIEGNLVLLQLWYWEKMYISKPE</sequence>